<feature type="domain" description="Tyrosine specific protein phosphatases" evidence="3">
    <location>
        <begin position="200"/>
        <end position="275"/>
    </location>
</feature>
<dbReference type="PROSITE" id="PS50056">
    <property type="entry name" value="TYR_PHOSPHATASE_2"/>
    <property type="match status" value="2"/>
</dbReference>
<evidence type="ECO:0000256" key="1">
    <source>
        <dbReference type="SAM" id="SignalP"/>
    </source>
</evidence>
<evidence type="ECO:0000313" key="4">
    <source>
        <dbReference type="EMBL" id="KAJ8302870.1"/>
    </source>
</evidence>
<feature type="domain" description="Tyrosine-protein phosphatase" evidence="2">
    <location>
        <begin position="576"/>
        <end position="834"/>
    </location>
</feature>
<dbReference type="PANTHER" id="PTHR19134:SF449">
    <property type="entry name" value="TYROSINE-PROTEIN PHOSPHATASE 1"/>
    <property type="match status" value="1"/>
</dbReference>
<feature type="domain" description="Tyrosine-protein phosphatase" evidence="2">
    <location>
        <begin position="292"/>
        <end position="545"/>
    </location>
</feature>
<feature type="chain" id="PRO_5045239379" evidence="1">
    <location>
        <begin position="23"/>
        <end position="874"/>
    </location>
</feature>
<evidence type="ECO:0000259" key="2">
    <source>
        <dbReference type="PROSITE" id="PS50055"/>
    </source>
</evidence>
<reference evidence="4 5" key="1">
    <citation type="submission" date="2022-12" db="EMBL/GenBank/DDBJ databases">
        <title>Chromosome-level genome of Tegillarca granosa.</title>
        <authorList>
            <person name="Kim J."/>
        </authorList>
    </citation>
    <scope>NUCLEOTIDE SEQUENCE [LARGE SCALE GENOMIC DNA]</scope>
    <source>
        <strain evidence="4">Teg-2019</strain>
        <tissue evidence="4">Adductor muscle</tissue>
    </source>
</reference>
<organism evidence="4 5">
    <name type="scientific">Tegillarca granosa</name>
    <name type="common">Malaysian cockle</name>
    <name type="synonym">Anadara granosa</name>
    <dbReference type="NCBI Taxonomy" id="220873"/>
    <lineage>
        <taxon>Eukaryota</taxon>
        <taxon>Metazoa</taxon>
        <taxon>Spiralia</taxon>
        <taxon>Lophotrochozoa</taxon>
        <taxon>Mollusca</taxon>
        <taxon>Bivalvia</taxon>
        <taxon>Autobranchia</taxon>
        <taxon>Pteriomorphia</taxon>
        <taxon>Arcoida</taxon>
        <taxon>Arcoidea</taxon>
        <taxon>Arcidae</taxon>
        <taxon>Tegillarca</taxon>
    </lineage>
</organism>
<comment type="caution">
    <text evidence="4">The sequence shown here is derived from an EMBL/GenBank/DDBJ whole genome shotgun (WGS) entry which is preliminary data.</text>
</comment>
<dbReference type="PANTHER" id="PTHR19134">
    <property type="entry name" value="RECEPTOR-TYPE TYROSINE-PROTEIN PHOSPHATASE"/>
    <property type="match status" value="1"/>
</dbReference>
<feature type="domain" description="Tyrosine specific protein phosphatases" evidence="3">
    <location>
        <begin position="761"/>
        <end position="829"/>
    </location>
</feature>
<accession>A0ABQ9ECH2</accession>
<dbReference type="SUPFAM" id="SSF52799">
    <property type="entry name" value="(Phosphotyrosine protein) phosphatases II"/>
    <property type="match status" value="3"/>
</dbReference>
<dbReference type="Gene3D" id="2.170.300.10">
    <property type="entry name" value="Tie2 ligand-binding domain superfamily"/>
    <property type="match status" value="1"/>
</dbReference>
<dbReference type="SMART" id="SM00404">
    <property type="entry name" value="PTPc_motif"/>
    <property type="match status" value="2"/>
</dbReference>
<keyword evidence="5" id="KW-1185">Reference proteome</keyword>
<dbReference type="InterPro" id="IPR000242">
    <property type="entry name" value="PTP_cat"/>
</dbReference>
<dbReference type="EMBL" id="JARBDR010000917">
    <property type="protein sequence ID" value="KAJ8302870.1"/>
    <property type="molecule type" value="Genomic_DNA"/>
</dbReference>
<dbReference type="InterPro" id="IPR050348">
    <property type="entry name" value="Protein-Tyr_Phosphatase"/>
</dbReference>
<dbReference type="CDD" id="cd00047">
    <property type="entry name" value="PTPc"/>
    <property type="match status" value="2"/>
</dbReference>
<dbReference type="SMART" id="SM00194">
    <property type="entry name" value="PTPc"/>
    <property type="match status" value="1"/>
</dbReference>
<evidence type="ECO:0000259" key="3">
    <source>
        <dbReference type="PROSITE" id="PS50056"/>
    </source>
</evidence>
<feature type="domain" description="Tyrosine-protein phosphatase" evidence="2">
    <location>
        <begin position="65"/>
        <end position="280"/>
    </location>
</feature>
<proteinExistence type="predicted"/>
<dbReference type="Proteomes" id="UP001217089">
    <property type="component" value="Unassembled WGS sequence"/>
</dbReference>
<feature type="signal peptide" evidence="1">
    <location>
        <begin position="1"/>
        <end position="22"/>
    </location>
</feature>
<evidence type="ECO:0000313" key="5">
    <source>
        <dbReference type="Proteomes" id="UP001217089"/>
    </source>
</evidence>
<name>A0ABQ9ECH2_TEGGR</name>
<sequence>MNIQDFFLFLLVNLALKKRTISTVFGGNVPSLAVDGNLSQSYYSCGHTVFGYGQKVAWWQVAHQTNMINSAIPEIVGALFGGLGTDYSVIQTDRIKETSHVLSAFNTTILMMGNIKNEVAEKIRNGTLQNQYKVTCFQYWPVPSSILACLDYEIIPVEEQRRSEFITRKLHVKNTKTGEIRHVCHLQFTSWPRQGYPIPYQLFLLHRKCTEINSTNNSAPVIVHCSDGIDRTGIFIAFDVISKCFYRNEAIDICMFVTEMRKKRINMVATEMLMNNLPEYDDKVYKEAILAKNRGKHRNQIETYRLNINKGGAGHYVNAVAIPSCRMSEQFLVTQIPLISTMADLWRLIFEYNSCTIVNLEDEPSFEKEKNNERFIKLFRYSNWKPSCITPTPQTSFLDLIHLVLTWNKSINNGPITVICSSNTTSVTALYKNIWKQFNYIVILNKEFDTAPKSKENIDLLLTVRRLNGFQISVGLDTEWQNETSCYSDNDPDYPPNITTIYECTGPGRYVTIFNYNYDALDKDYGPILELCEVQVFACVNNTFGERCNTTCHCNQGTCNNTNGDCFIKGCQSGWEGNNCSTNLGNSSAKGKDDAIMSQSKPDDAHDHVYDELGLPENTGAEYIVVQTNNFQETSFGNSATNTTILMIENIEDEVCEMIKNGTLQKQHKGLNQDSKYIATQGPMKNTVTCFEYWPVSSNVLAGLEYEIILLKEQTRPEFITRELKVKNTKTGEVRKIWHLQFTSWPKQGVPVPFQLLLLHRQYTEIISAKNSGPPIIHCNDGTDRTGVFIAFDAISQCCYKNEAIDICMLVTEMRKNRINMVAKEMLLNNLPEYDDTFYKEAMLKKNRGKHRNQRAIPVLLQHCKGIFGKGSTV</sequence>
<dbReference type="PROSITE" id="PS00383">
    <property type="entry name" value="TYR_PHOSPHATASE_1"/>
    <property type="match status" value="2"/>
</dbReference>
<dbReference type="PROSITE" id="PS50055">
    <property type="entry name" value="TYR_PHOSPHATASE_PTP"/>
    <property type="match status" value="3"/>
</dbReference>
<dbReference type="Pfam" id="PF00102">
    <property type="entry name" value="Y_phosphatase"/>
    <property type="match status" value="3"/>
</dbReference>
<protein>
    <submittedName>
        <fullName evidence="4">Uncharacterized protein</fullName>
    </submittedName>
</protein>
<dbReference type="Gene3D" id="2.60.120.260">
    <property type="entry name" value="Galactose-binding domain-like"/>
    <property type="match status" value="1"/>
</dbReference>
<dbReference type="InterPro" id="IPR016130">
    <property type="entry name" value="Tyr_Pase_AS"/>
</dbReference>
<dbReference type="InterPro" id="IPR000387">
    <property type="entry name" value="Tyr_Pase_dom"/>
</dbReference>
<dbReference type="Gene3D" id="3.90.190.10">
    <property type="entry name" value="Protein tyrosine phosphatase superfamily"/>
    <property type="match status" value="4"/>
</dbReference>
<gene>
    <name evidence="4" type="ORF">KUTeg_019266</name>
</gene>
<dbReference type="InterPro" id="IPR003595">
    <property type="entry name" value="Tyr_Pase_cat"/>
</dbReference>
<dbReference type="PRINTS" id="PR00700">
    <property type="entry name" value="PRTYPHPHTASE"/>
</dbReference>
<dbReference type="InterPro" id="IPR029021">
    <property type="entry name" value="Prot-tyrosine_phosphatase-like"/>
</dbReference>
<keyword evidence="1" id="KW-0732">Signal</keyword>